<proteinExistence type="predicted"/>
<evidence type="ECO:0000313" key="1">
    <source>
        <dbReference type="Proteomes" id="UP000887579"/>
    </source>
</evidence>
<reference evidence="2" key="1">
    <citation type="submission" date="2022-11" db="UniProtKB">
        <authorList>
            <consortium name="WormBaseParasite"/>
        </authorList>
    </citation>
    <scope>IDENTIFICATION</scope>
</reference>
<name>A0AC34GVJ5_9BILA</name>
<organism evidence="1 2">
    <name type="scientific">Panagrolaimus sp. ES5</name>
    <dbReference type="NCBI Taxonomy" id="591445"/>
    <lineage>
        <taxon>Eukaryota</taxon>
        <taxon>Metazoa</taxon>
        <taxon>Ecdysozoa</taxon>
        <taxon>Nematoda</taxon>
        <taxon>Chromadorea</taxon>
        <taxon>Rhabditida</taxon>
        <taxon>Tylenchina</taxon>
        <taxon>Panagrolaimomorpha</taxon>
        <taxon>Panagrolaimoidea</taxon>
        <taxon>Panagrolaimidae</taxon>
        <taxon>Panagrolaimus</taxon>
    </lineage>
</organism>
<dbReference type="WBParaSite" id="ES5_v2.g8830.t1">
    <property type="protein sequence ID" value="ES5_v2.g8830.t1"/>
    <property type="gene ID" value="ES5_v2.g8830"/>
</dbReference>
<sequence length="551" mass="60946">MKILGDNNGCPTNYTLFGDGMCYQFLSEPVLRDLGKQKCELDGADLPKITDVLQNAIVTRISSDASAATWLGLTCSSNNNCIWDDGTKMSYNNFDSGFADTSFGSCVFINVGSAKKGKWSSTDCNADFKKVICQKSLPCPDSYIKGSDGRCYLSPNFKAKFNESENICKDTTSDSHLVSISCNEENDAVRIISQDAKFTNIFIGLHSTSNGYVWSDGTPYNYAKYNNFEDRQPNIRAGSCVAMNTKTGKWRSVSCNQQTSFVCLKKSTITPSTTTSTTPTTTSSPKTTTTQPYGTFNGSGTISSPGYPGFYPNNLTATYILQATPGKIVWITFNYFNTEKIYDTVTLYDGAYEDESKIITVLSGNQPTPQSFQSNGTFMTVKFKTDQSFAEDGGFTADFVSFDNSMSTKNCQNDWIHDSSLNYCYKYFSNAAPWNDSSAICSNYLGAKILTIHSSSQEFFIENLIFNAQSGRRNSSVWIGLRYLFLQLDDWGWSDGSYFGYKKWVSSAASSTANGECGAIQAFKNNNPNGWKAVQCNVALPYICYRYAETF</sequence>
<accession>A0AC34GVJ5</accession>
<evidence type="ECO:0000313" key="2">
    <source>
        <dbReference type="WBParaSite" id="ES5_v2.g8830.t1"/>
    </source>
</evidence>
<protein>
    <submittedName>
        <fullName evidence="2">MRC</fullName>
    </submittedName>
</protein>
<dbReference type="Proteomes" id="UP000887579">
    <property type="component" value="Unplaced"/>
</dbReference>